<reference evidence="1 2" key="1">
    <citation type="submission" date="2019-02" db="EMBL/GenBank/DDBJ databases">
        <title>Deep-cultivation of Planctomycetes and their phenomic and genomic characterization uncovers novel biology.</title>
        <authorList>
            <person name="Wiegand S."/>
            <person name="Jogler M."/>
            <person name="Boedeker C."/>
            <person name="Pinto D."/>
            <person name="Vollmers J."/>
            <person name="Rivas-Marin E."/>
            <person name="Kohn T."/>
            <person name="Peeters S.H."/>
            <person name="Heuer A."/>
            <person name="Rast P."/>
            <person name="Oberbeckmann S."/>
            <person name="Bunk B."/>
            <person name="Jeske O."/>
            <person name="Meyerdierks A."/>
            <person name="Storesund J.E."/>
            <person name="Kallscheuer N."/>
            <person name="Luecker S."/>
            <person name="Lage O.M."/>
            <person name="Pohl T."/>
            <person name="Merkel B.J."/>
            <person name="Hornburger P."/>
            <person name="Mueller R.-W."/>
            <person name="Bruemmer F."/>
            <person name="Labrenz M."/>
            <person name="Spormann A.M."/>
            <person name="Op den Camp H."/>
            <person name="Overmann J."/>
            <person name="Amann R."/>
            <person name="Jetten M.S.M."/>
            <person name="Mascher T."/>
            <person name="Medema M.H."/>
            <person name="Devos D.P."/>
            <person name="Kaster A.-K."/>
            <person name="Ovreas L."/>
            <person name="Rohde M."/>
            <person name="Galperin M.Y."/>
            <person name="Jogler C."/>
        </authorList>
    </citation>
    <scope>NUCLEOTIDE SEQUENCE [LARGE SCALE GENOMIC DNA]</scope>
    <source>
        <strain evidence="1 2">Pla85_3_4</strain>
    </source>
</reference>
<name>A0A518E3D4_9BACT</name>
<accession>A0A518E3D4</accession>
<protein>
    <submittedName>
        <fullName evidence="1">Uncharacterized protein</fullName>
    </submittedName>
</protein>
<keyword evidence="2" id="KW-1185">Reference proteome</keyword>
<sequence length="131" mass="14991">MTEKQTEARLTSLVRDLPLPDGSTRPVRLLQFQWASYDYAIAHLGFTPLDFTAWAKDEEQYFGVNFDEAIQVGVDYVLQKWREHLDELEKLAAGGLTPEQEQALIESFDRLRAEMRARSGKDSNGVRGTDR</sequence>
<dbReference type="RefSeq" id="WP_145057996.1">
    <property type="nucleotide sequence ID" value="NZ_CP036433.1"/>
</dbReference>
<organism evidence="1 2">
    <name type="scientific">Lignipirellula cremea</name>
    <dbReference type="NCBI Taxonomy" id="2528010"/>
    <lineage>
        <taxon>Bacteria</taxon>
        <taxon>Pseudomonadati</taxon>
        <taxon>Planctomycetota</taxon>
        <taxon>Planctomycetia</taxon>
        <taxon>Pirellulales</taxon>
        <taxon>Pirellulaceae</taxon>
        <taxon>Lignipirellula</taxon>
    </lineage>
</organism>
<evidence type="ECO:0000313" key="1">
    <source>
        <dbReference type="EMBL" id="QDU98605.1"/>
    </source>
</evidence>
<dbReference type="EMBL" id="CP036433">
    <property type="protein sequence ID" value="QDU98605.1"/>
    <property type="molecule type" value="Genomic_DNA"/>
</dbReference>
<dbReference type="AlphaFoldDB" id="A0A518E3D4"/>
<evidence type="ECO:0000313" key="2">
    <source>
        <dbReference type="Proteomes" id="UP000317648"/>
    </source>
</evidence>
<dbReference type="KEGG" id="lcre:Pla8534_64760"/>
<gene>
    <name evidence="1" type="ORF">Pla8534_64760</name>
</gene>
<proteinExistence type="predicted"/>
<dbReference type="Proteomes" id="UP000317648">
    <property type="component" value="Chromosome"/>
</dbReference>